<gene>
    <name evidence="8" type="ordered locus">Mhun_1911</name>
</gene>
<keyword evidence="3" id="KW-0479">Metal-binding</keyword>
<dbReference type="AlphaFoldDB" id="Q2FMD9"/>
<dbReference type="STRING" id="323259.Mhun_1911"/>
<comment type="cofactor">
    <cofactor evidence="1">
        <name>Mg(2+)</name>
        <dbReference type="ChEBI" id="CHEBI:18420"/>
    </cofactor>
</comment>
<dbReference type="CDD" id="cd18689">
    <property type="entry name" value="PIN_VapC-like"/>
    <property type="match status" value="1"/>
</dbReference>
<keyword evidence="4" id="KW-0378">Hydrolase</keyword>
<comment type="similarity">
    <text evidence="6">Belongs to the PINc/VapC protein family.</text>
</comment>
<dbReference type="SUPFAM" id="SSF88723">
    <property type="entry name" value="PIN domain-like"/>
    <property type="match status" value="1"/>
</dbReference>
<dbReference type="InterPro" id="IPR002716">
    <property type="entry name" value="PIN_dom"/>
</dbReference>
<dbReference type="Gene3D" id="3.40.50.1010">
    <property type="entry name" value="5'-nuclease"/>
    <property type="match status" value="1"/>
</dbReference>
<organism evidence="8 9">
    <name type="scientific">Methanospirillum hungatei JF-1 (strain ATCC 27890 / DSM 864 / NBRC 100397 / JF-1)</name>
    <dbReference type="NCBI Taxonomy" id="323259"/>
    <lineage>
        <taxon>Archaea</taxon>
        <taxon>Methanobacteriati</taxon>
        <taxon>Methanobacteriota</taxon>
        <taxon>Stenosarchaea group</taxon>
        <taxon>Methanomicrobia</taxon>
        <taxon>Methanomicrobiales</taxon>
        <taxon>Methanospirillaceae</taxon>
        <taxon>Methanospirillum</taxon>
    </lineage>
</organism>
<evidence type="ECO:0000313" key="8">
    <source>
        <dbReference type="EMBL" id="ABD41623.1"/>
    </source>
</evidence>
<dbReference type="GO" id="GO:0016787">
    <property type="term" value="F:hydrolase activity"/>
    <property type="evidence" value="ECO:0007669"/>
    <property type="project" value="UniProtKB-KW"/>
</dbReference>
<dbReference type="InterPro" id="IPR029060">
    <property type="entry name" value="PIN-like_dom_sf"/>
</dbReference>
<sequence>MNYLFDTHALITLFHNEPGHEIVQSIFEEIENGKADGFISTVTLTELKYLYFKRFGEDESEKRLHPILTSNLTIIPVTISIALSAGSIKKAGISLADAIIASTAREIQAVVVTGDTHFSEMGIEMKKYM</sequence>
<evidence type="ECO:0000256" key="1">
    <source>
        <dbReference type="ARBA" id="ARBA00001946"/>
    </source>
</evidence>
<evidence type="ECO:0000256" key="4">
    <source>
        <dbReference type="ARBA" id="ARBA00022801"/>
    </source>
</evidence>
<evidence type="ECO:0000256" key="6">
    <source>
        <dbReference type="ARBA" id="ARBA00038093"/>
    </source>
</evidence>
<name>Q2FMD9_METHJ</name>
<dbReference type="KEGG" id="mhu:Mhun_1911"/>
<dbReference type="InParanoid" id="Q2FMD9"/>
<keyword evidence="5" id="KW-0460">Magnesium</keyword>
<reference evidence="9" key="1">
    <citation type="journal article" date="2016" name="Stand. Genomic Sci.">
        <title>Complete genome sequence of Methanospirillum hungatei type strain JF1.</title>
        <authorList>
            <person name="Gunsalus R.P."/>
            <person name="Cook L.E."/>
            <person name="Crable B."/>
            <person name="Rohlin L."/>
            <person name="McDonald E."/>
            <person name="Mouttaki H."/>
            <person name="Sieber J.R."/>
            <person name="Poweleit N."/>
            <person name="Zhou H."/>
            <person name="Lapidus A.L."/>
            <person name="Daligault H.E."/>
            <person name="Land M."/>
            <person name="Gilna P."/>
            <person name="Ivanova N."/>
            <person name="Kyrpides N."/>
            <person name="Culley D.E."/>
            <person name="McInerney M.J."/>
        </authorList>
    </citation>
    <scope>NUCLEOTIDE SEQUENCE [LARGE SCALE GENOMIC DNA]</scope>
    <source>
        <strain evidence="9">ATCC 27890 / DSM 864 / NBRC 100397 / JF-1</strain>
    </source>
</reference>
<dbReference type="eggNOG" id="arCOG02221">
    <property type="taxonomic scope" value="Archaea"/>
</dbReference>
<dbReference type="EMBL" id="CP000254">
    <property type="protein sequence ID" value="ABD41623.1"/>
    <property type="molecule type" value="Genomic_DNA"/>
</dbReference>
<dbReference type="GO" id="GO:0004518">
    <property type="term" value="F:nuclease activity"/>
    <property type="evidence" value="ECO:0007669"/>
    <property type="project" value="UniProtKB-KW"/>
</dbReference>
<evidence type="ECO:0000256" key="2">
    <source>
        <dbReference type="ARBA" id="ARBA00022722"/>
    </source>
</evidence>
<dbReference type="PANTHER" id="PTHR33653">
    <property type="entry name" value="RIBONUCLEASE VAPC2"/>
    <property type="match status" value="1"/>
</dbReference>
<dbReference type="RefSeq" id="WP_011448885.1">
    <property type="nucleotide sequence ID" value="NC_007796.1"/>
</dbReference>
<dbReference type="OrthoDB" id="376757at2157"/>
<keyword evidence="2" id="KW-0540">Nuclease</keyword>
<feature type="domain" description="PIN" evidence="7">
    <location>
        <begin position="1"/>
        <end position="120"/>
    </location>
</feature>
<evidence type="ECO:0000256" key="3">
    <source>
        <dbReference type="ARBA" id="ARBA00022723"/>
    </source>
</evidence>
<dbReference type="InterPro" id="IPR050556">
    <property type="entry name" value="Type_II_TA_system_RNase"/>
</dbReference>
<accession>Q2FMD9</accession>
<proteinExistence type="inferred from homology"/>
<dbReference type="EnsemblBacteria" id="ABD41623">
    <property type="protein sequence ID" value="ABD41623"/>
    <property type="gene ID" value="Mhun_1911"/>
</dbReference>
<evidence type="ECO:0000256" key="5">
    <source>
        <dbReference type="ARBA" id="ARBA00022842"/>
    </source>
</evidence>
<evidence type="ECO:0000259" key="7">
    <source>
        <dbReference type="SMART" id="SM00670"/>
    </source>
</evidence>
<dbReference type="HOGENOM" id="CLU_135601_1_1_2"/>
<evidence type="ECO:0000313" key="9">
    <source>
        <dbReference type="Proteomes" id="UP000001941"/>
    </source>
</evidence>
<keyword evidence="9" id="KW-1185">Reference proteome</keyword>
<dbReference type="PANTHER" id="PTHR33653:SF1">
    <property type="entry name" value="RIBONUCLEASE VAPC2"/>
    <property type="match status" value="1"/>
</dbReference>
<dbReference type="SMART" id="SM00670">
    <property type="entry name" value="PINc"/>
    <property type="match status" value="1"/>
</dbReference>
<dbReference type="GO" id="GO:0046872">
    <property type="term" value="F:metal ion binding"/>
    <property type="evidence" value="ECO:0007669"/>
    <property type="project" value="UniProtKB-KW"/>
</dbReference>
<protein>
    <submittedName>
        <fullName evidence="8">PilT protein-like protein</fullName>
    </submittedName>
</protein>
<dbReference type="GeneID" id="3922345"/>
<dbReference type="Pfam" id="PF01850">
    <property type="entry name" value="PIN"/>
    <property type="match status" value="1"/>
</dbReference>
<dbReference type="Proteomes" id="UP000001941">
    <property type="component" value="Chromosome"/>
</dbReference>